<feature type="region of interest" description="Disordered" evidence="5">
    <location>
        <begin position="148"/>
        <end position="217"/>
    </location>
</feature>
<feature type="region of interest" description="Disordered" evidence="5">
    <location>
        <begin position="233"/>
        <end position="281"/>
    </location>
</feature>
<dbReference type="Gene3D" id="3.90.1030.20">
    <property type="entry name" value="DNA polymerase delta, p66 (Cdc27) subunit, wHTH domain"/>
    <property type="match status" value="1"/>
</dbReference>
<dbReference type="InParanoid" id="A0A077ZPP4"/>
<dbReference type="AlphaFoldDB" id="A0A077ZPP4"/>
<feature type="region of interest" description="Disordered" evidence="5">
    <location>
        <begin position="436"/>
        <end position="458"/>
    </location>
</feature>
<feature type="region of interest" description="Disordered" evidence="5">
    <location>
        <begin position="296"/>
        <end position="418"/>
    </location>
</feature>
<dbReference type="InterPro" id="IPR041913">
    <property type="entry name" value="POLD3_sf"/>
</dbReference>
<keyword evidence="4" id="KW-0539">Nucleus</keyword>
<dbReference type="GO" id="GO:0006297">
    <property type="term" value="P:nucleotide-excision repair, DNA gap filling"/>
    <property type="evidence" value="ECO:0007669"/>
    <property type="project" value="TreeGrafter"/>
</dbReference>
<dbReference type="GO" id="GO:0003887">
    <property type="term" value="F:DNA-directed DNA polymerase activity"/>
    <property type="evidence" value="ECO:0007669"/>
    <property type="project" value="TreeGrafter"/>
</dbReference>
<evidence type="ECO:0000256" key="5">
    <source>
        <dbReference type="SAM" id="MobiDB-lite"/>
    </source>
</evidence>
<dbReference type="PANTHER" id="PTHR17598">
    <property type="entry name" value="DNA POLYMERASE DELTA SUBUNIT 3"/>
    <property type="match status" value="1"/>
</dbReference>
<dbReference type="Pfam" id="PF09507">
    <property type="entry name" value="CDC27"/>
    <property type="match status" value="1"/>
</dbReference>
<accession>A0A077ZPP4</accession>
<dbReference type="InterPro" id="IPR019038">
    <property type="entry name" value="POLD3"/>
</dbReference>
<feature type="compositionally biased region" description="Basic residues" evidence="5">
    <location>
        <begin position="384"/>
        <end position="394"/>
    </location>
</feature>
<dbReference type="GO" id="GO:0006271">
    <property type="term" value="P:DNA strand elongation involved in DNA replication"/>
    <property type="evidence" value="ECO:0007669"/>
    <property type="project" value="TreeGrafter"/>
</dbReference>
<dbReference type="GO" id="GO:1904161">
    <property type="term" value="P:DNA synthesis involved in UV-damage excision repair"/>
    <property type="evidence" value="ECO:0007669"/>
    <property type="project" value="TreeGrafter"/>
</dbReference>
<keyword evidence="3" id="KW-0235">DNA replication</keyword>
<organism evidence="6 7">
    <name type="scientific">Stylonychia lemnae</name>
    <name type="common">Ciliate</name>
    <dbReference type="NCBI Taxonomy" id="5949"/>
    <lineage>
        <taxon>Eukaryota</taxon>
        <taxon>Sar</taxon>
        <taxon>Alveolata</taxon>
        <taxon>Ciliophora</taxon>
        <taxon>Intramacronucleata</taxon>
        <taxon>Spirotrichea</taxon>
        <taxon>Stichotrichia</taxon>
        <taxon>Sporadotrichida</taxon>
        <taxon>Oxytrichidae</taxon>
        <taxon>Stylonychinae</taxon>
        <taxon>Stylonychia</taxon>
    </lineage>
</organism>
<gene>
    <name evidence="6" type="primary">Contig8455.g9032</name>
    <name evidence="6" type="ORF">STYLEM_378</name>
</gene>
<comment type="subcellular location">
    <subcellularLocation>
        <location evidence="1">Nucleus</location>
    </subcellularLocation>
</comment>
<feature type="compositionally biased region" description="Polar residues" evidence="5">
    <location>
        <begin position="436"/>
        <end position="453"/>
    </location>
</feature>
<dbReference type="PANTHER" id="PTHR17598:SF13">
    <property type="entry name" value="DNA POLYMERASE DELTA SUBUNIT 3"/>
    <property type="match status" value="1"/>
</dbReference>
<evidence type="ECO:0000256" key="4">
    <source>
        <dbReference type="ARBA" id="ARBA00023242"/>
    </source>
</evidence>
<evidence type="ECO:0000313" key="6">
    <source>
        <dbReference type="EMBL" id="CDW71434.1"/>
    </source>
</evidence>
<sequence length="535" mass="60723">MQTNSANQSSLNQIEQMLHSQMVTIYDLMARMSIDQTQAKQLMMNYAFKSSKKSNLQLKKLFMIERLSVEHQDQLEFKLVYEHELQNIIKSGQVLQNAYIYALFNESFDIDRELFNNKRLGDSFNTFNQVFTFDHSNNVIHQNAINRKKLGGKPGQSGKEELKTQPKPLNGNNMPANKQQATTTTNNAGANKPANNPFARPNNQPANKPQQQTLMASNKQTVIQEQQKIHLVDERKQNQATQNQSSIMTNKPIMKGDEPMRSQSPVKNQPTVQAKAFPTKMQEVVHIKDDEMIDEHMSGEKPASKNRRSGGSDLQKSQNQSNQANGLLKKDESQDSIIKKLQSNKIFDSDEEGDKKKQGSGGKRLKKTQDIDMNNEEEEQGIRRDRKTNQKKRTINLDDEEDDRNNEMDVQSMSSMKENTNISNMVKQKMGATVVQPSQNEKPNGDIPSNTTGIAKGRRKVIKQRQFYDKNGYVNYEDYSSFEEYDLPPPKSQPAKQIQKTVLNLTGQGQPAQTQNAPVSKAKGQSSLAAFFTKK</sequence>
<reference evidence="6 7" key="1">
    <citation type="submission" date="2014-06" db="EMBL/GenBank/DDBJ databases">
        <authorList>
            <person name="Swart Estienne"/>
        </authorList>
    </citation>
    <scope>NUCLEOTIDE SEQUENCE [LARGE SCALE GENOMIC DNA]</scope>
    <source>
        <strain evidence="6 7">130c</strain>
    </source>
</reference>
<feature type="compositionally biased region" description="Polar residues" evidence="5">
    <location>
        <begin position="312"/>
        <end position="325"/>
    </location>
</feature>
<dbReference type="EMBL" id="CCKQ01000375">
    <property type="protein sequence ID" value="CDW71434.1"/>
    <property type="molecule type" value="Genomic_DNA"/>
</dbReference>
<feature type="compositionally biased region" description="Low complexity" evidence="5">
    <location>
        <begin position="176"/>
        <end position="212"/>
    </location>
</feature>
<evidence type="ECO:0000256" key="2">
    <source>
        <dbReference type="ARBA" id="ARBA00017589"/>
    </source>
</evidence>
<feature type="region of interest" description="Disordered" evidence="5">
    <location>
        <begin position="504"/>
        <end position="526"/>
    </location>
</feature>
<dbReference type="GO" id="GO:0043625">
    <property type="term" value="C:delta DNA polymerase complex"/>
    <property type="evidence" value="ECO:0007669"/>
    <property type="project" value="InterPro"/>
</dbReference>
<protein>
    <recommendedName>
        <fullName evidence="2">DNA polymerase delta subunit 3</fullName>
    </recommendedName>
</protein>
<feature type="compositionally biased region" description="Polar residues" evidence="5">
    <location>
        <begin position="261"/>
        <end position="272"/>
    </location>
</feature>
<keyword evidence="7" id="KW-1185">Reference proteome</keyword>
<evidence type="ECO:0000313" key="7">
    <source>
        <dbReference type="Proteomes" id="UP000039865"/>
    </source>
</evidence>
<evidence type="ECO:0000256" key="3">
    <source>
        <dbReference type="ARBA" id="ARBA00022705"/>
    </source>
</evidence>
<evidence type="ECO:0000256" key="1">
    <source>
        <dbReference type="ARBA" id="ARBA00004123"/>
    </source>
</evidence>
<proteinExistence type="predicted"/>
<feature type="compositionally biased region" description="Polar residues" evidence="5">
    <location>
        <begin position="238"/>
        <end position="249"/>
    </location>
</feature>
<name>A0A077ZPP4_STYLE</name>
<dbReference type="Proteomes" id="UP000039865">
    <property type="component" value="Unassembled WGS sequence"/>
</dbReference>